<dbReference type="AlphaFoldDB" id="A0A9J5WM66"/>
<keyword evidence="2" id="KW-1185">Reference proteome</keyword>
<sequence length="81" mass="9333">MGRFVHQDLNYGVGWSGLANKVKRSPEVIRISTIIFVKVFCGRPSKPQLWSRLIQTERGYFGNPDFRRLLAKKIPGRQSKT</sequence>
<dbReference type="EMBL" id="JACXVP010000011">
    <property type="protein sequence ID" value="KAG5576461.1"/>
    <property type="molecule type" value="Genomic_DNA"/>
</dbReference>
<dbReference type="Proteomes" id="UP000824120">
    <property type="component" value="Chromosome 11"/>
</dbReference>
<accession>A0A9J5WM66</accession>
<comment type="caution">
    <text evidence="1">The sequence shown here is derived from an EMBL/GenBank/DDBJ whole genome shotgun (WGS) entry which is preliminary data.</text>
</comment>
<evidence type="ECO:0000313" key="1">
    <source>
        <dbReference type="EMBL" id="KAG5576461.1"/>
    </source>
</evidence>
<name>A0A9J5WM66_SOLCO</name>
<evidence type="ECO:0000313" key="2">
    <source>
        <dbReference type="Proteomes" id="UP000824120"/>
    </source>
</evidence>
<protein>
    <submittedName>
        <fullName evidence="1">Uncharacterized protein</fullName>
    </submittedName>
</protein>
<proteinExistence type="predicted"/>
<reference evidence="1 2" key="1">
    <citation type="submission" date="2020-09" db="EMBL/GenBank/DDBJ databases">
        <title>De no assembly of potato wild relative species, Solanum commersonii.</title>
        <authorList>
            <person name="Cho K."/>
        </authorList>
    </citation>
    <scope>NUCLEOTIDE SEQUENCE [LARGE SCALE GENOMIC DNA]</scope>
    <source>
        <strain evidence="1">LZ3.2</strain>
        <tissue evidence="1">Leaf</tissue>
    </source>
</reference>
<gene>
    <name evidence="1" type="ORF">H5410_056595</name>
</gene>
<organism evidence="1 2">
    <name type="scientific">Solanum commersonii</name>
    <name type="common">Commerson's wild potato</name>
    <name type="synonym">Commerson's nightshade</name>
    <dbReference type="NCBI Taxonomy" id="4109"/>
    <lineage>
        <taxon>Eukaryota</taxon>
        <taxon>Viridiplantae</taxon>
        <taxon>Streptophyta</taxon>
        <taxon>Embryophyta</taxon>
        <taxon>Tracheophyta</taxon>
        <taxon>Spermatophyta</taxon>
        <taxon>Magnoliopsida</taxon>
        <taxon>eudicotyledons</taxon>
        <taxon>Gunneridae</taxon>
        <taxon>Pentapetalae</taxon>
        <taxon>asterids</taxon>
        <taxon>lamiids</taxon>
        <taxon>Solanales</taxon>
        <taxon>Solanaceae</taxon>
        <taxon>Solanoideae</taxon>
        <taxon>Solaneae</taxon>
        <taxon>Solanum</taxon>
    </lineage>
</organism>